<evidence type="ECO:0000313" key="3">
    <source>
        <dbReference type="EMBL" id="KAK0985199.1"/>
    </source>
</evidence>
<gene>
    <name evidence="3" type="ORF">LTR91_010621</name>
</gene>
<evidence type="ECO:0000256" key="1">
    <source>
        <dbReference type="SAM" id="MobiDB-lite"/>
    </source>
</evidence>
<evidence type="ECO:0000259" key="2">
    <source>
        <dbReference type="Pfam" id="PF13919"/>
    </source>
</evidence>
<comment type="caution">
    <text evidence="3">The sequence shown here is derived from an EMBL/GenBank/DDBJ whole genome shotgun (WGS) entry which is preliminary data.</text>
</comment>
<feature type="domain" description="ASX DEUBAD" evidence="2">
    <location>
        <begin position="2"/>
        <end position="125"/>
    </location>
</feature>
<dbReference type="EMBL" id="JAUJLE010000093">
    <property type="protein sequence ID" value="KAK0985199.1"/>
    <property type="molecule type" value="Genomic_DNA"/>
</dbReference>
<dbReference type="Proteomes" id="UP001175353">
    <property type="component" value="Unassembled WGS sequence"/>
</dbReference>
<organism evidence="3 4">
    <name type="scientific">Friedmanniomyces endolithicus</name>
    <dbReference type="NCBI Taxonomy" id="329885"/>
    <lineage>
        <taxon>Eukaryota</taxon>
        <taxon>Fungi</taxon>
        <taxon>Dikarya</taxon>
        <taxon>Ascomycota</taxon>
        <taxon>Pezizomycotina</taxon>
        <taxon>Dothideomycetes</taxon>
        <taxon>Dothideomycetidae</taxon>
        <taxon>Mycosphaerellales</taxon>
        <taxon>Teratosphaeriaceae</taxon>
        <taxon>Friedmanniomyces</taxon>
    </lineage>
</organism>
<keyword evidence="4" id="KW-1185">Reference proteome</keyword>
<proteinExistence type="predicted"/>
<feature type="compositionally biased region" description="Basic and acidic residues" evidence="1">
    <location>
        <begin position="114"/>
        <end position="123"/>
    </location>
</feature>
<dbReference type="AlphaFoldDB" id="A0AAN6KIL8"/>
<evidence type="ECO:0000313" key="4">
    <source>
        <dbReference type="Proteomes" id="UP001175353"/>
    </source>
</evidence>
<dbReference type="Pfam" id="PF13919">
    <property type="entry name" value="ASXH"/>
    <property type="match status" value="1"/>
</dbReference>
<accession>A0AAN6KIL8</accession>
<dbReference type="InterPro" id="IPR028020">
    <property type="entry name" value="ASX_DEUBAD_dom"/>
</dbReference>
<name>A0AAN6KIL8_9PEZI</name>
<feature type="region of interest" description="Disordered" evidence="1">
    <location>
        <begin position="114"/>
        <end position="142"/>
    </location>
</feature>
<reference evidence="3" key="1">
    <citation type="submission" date="2023-06" db="EMBL/GenBank/DDBJ databases">
        <title>Black Yeasts Isolated from many extreme environments.</title>
        <authorList>
            <person name="Coleine C."/>
            <person name="Stajich J.E."/>
            <person name="Selbmann L."/>
        </authorList>
    </citation>
    <scope>NUCLEOTIDE SEQUENCE</scope>
    <source>
        <strain evidence="3">CCFEE 5200</strain>
    </source>
</reference>
<sequence length="142" mass="16521">MSEKRLLTAERSKLGKVDLAEWSDTIQTSLRREGAWDTLSFETREKLYALLPAPRQGEPPHDPDVNPLKTAYRPYIEEELRIWQDDLKDGKETKKWREEAMLAGVERREGKYDEWKENERERNFGGVEVENALGGKDGEDEA</sequence>
<protein>
    <recommendedName>
        <fullName evidence="2">ASX DEUBAD domain-containing protein</fullName>
    </recommendedName>
</protein>